<dbReference type="OrthoDB" id="9776731at2"/>
<reference evidence="3 4" key="1">
    <citation type="submission" date="2014-09" db="EMBL/GenBank/DDBJ databases">
        <title>Butyrate-producing bacteria isolated from human gut.</title>
        <authorList>
            <person name="Zhang Q."/>
            <person name="Zhao L."/>
        </authorList>
    </citation>
    <scope>NUCLEOTIDE SEQUENCE [LARGE SCALE GENOMIC DNA]</scope>
    <source>
        <strain evidence="3 4">21</strain>
    </source>
</reference>
<accession>A0A2V1JLU5</accession>
<feature type="binding site" evidence="1">
    <location>
        <position position="106"/>
    </location>
    <ligand>
        <name>Mn(2+)</name>
        <dbReference type="ChEBI" id="CHEBI:29035"/>
        <label>2</label>
    </ligand>
</feature>
<name>A0A2V1JLU5_EUBRA</name>
<dbReference type="Gene3D" id="3.30.70.360">
    <property type="match status" value="1"/>
</dbReference>
<keyword evidence="4" id="KW-1185">Reference proteome</keyword>
<keyword evidence="1" id="KW-0479">Metal-binding</keyword>
<organism evidence="3 4">
    <name type="scientific">Eubacterium ramulus</name>
    <dbReference type="NCBI Taxonomy" id="39490"/>
    <lineage>
        <taxon>Bacteria</taxon>
        <taxon>Bacillati</taxon>
        <taxon>Bacillota</taxon>
        <taxon>Clostridia</taxon>
        <taxon>Eubacteriales</taxon>
        <taxon>Eubacteriaceae</taxon>
        <taxon>Eubacterium</taxon>
    </lineage>
</organism>
<proteinExistence type="predicted"/>
<gene>
    <name evidence="3" type="ORF">LG34_14805</name>
</gene>
<evidence type="ECO:0000259" key="2">
    <source>
        <dbReference type="Pfam" id="PF07687"/>
    </source>
</evidence>
<dbReference type="PANTHER" id="PTHR11014:SF169">
    <property type="entry name" value="CLAN MH, FAMILY M20, PEPTIDASE T-LIKE METALLOPEPTIDASE"/>
    <property type="match status" value="1"/>
</dbReference>
<dbReference type="InterPro" id="IPR036264">
    <property type="entry name" value="Bact_exopeptidase_dim_dom"/>
</dbReference>
<sequence length="378" mass="42342">MKKENRDKIVALRHDLHCHPELSMQEQETKNRLITFIKENIQLEVIDRGNWFYVQYTTKRQSEMPEADTKPPIAFRADFDALPILEDAESLPYASENPGVSHKCGHDGHASALAGLALELDANGADRDVYLIFQHAEEIGRGAQECVPLIKEKKIAEIYGFHNWSGFPKGAVVLREGVSQCASRGLTITFTGKKSHASIPEQGKNPSVAIAKLILYVQNLLQATTFEQLVLATIVNVEIGTKDFGISAGEGEISFTLRAALQRELDELEQMIRTQAEKFAAEEGLQLSYAYDDPFPETANDAKAIERVRNAAEKLHLPVVELTEPLRASEDFGYYTKECPGAMFYLGNGEDYPALHTPEYDFRDELLELAVNIFRKLI</sequence>
<dbReference type="Proteomes" id="UP000245288">
    <property type="component" value="Unassembled WGS sequence"/>
</dbReference>
<dbReference type="SUPFAM" id="SSF53187">
    <property type="entry name" value="Zn-dependent exopeptidases"/>
    <property type="match status" value="1"/>
</dbReference>
<dbReference type="GO" id="GO:0046872">
    <property type="term" value="F:metal ion binding"/>
    <property type="evidence" value="ECO:0007669"/>
    <property type="project" value="UniProtKB-KW"/>
</dbReference>
<dbReference type="AlphaFoldDB" id="A0A2V1JLU5"/>
<keyword evidence="1" id="KW-0464">Manganese</keyword>
<protein>
    <recommendedName>
        <fullName evidence="2">Peptidase M20 dimerisation domain-containing protein</fullName>
    </recommendedName>
</protein>
<comment type="cofactor">
    <cofactor evidence="1">
        <name>Mn(2+)</name>
        <dbReference type="ChEBI" id="CHEBI:29035"/>
    </cofactor>
    <text evidence="1">The Mn(2+) ion enhances activity.</text>
</comment>
<evidence type="ECO:0000313" key="3">
    <source>
        <dbReference type="EMBL" id="PWE85630.1"/>
    </source>
</evidence>
<feature type="binding site" evidence="1">
    <location>
        <position position="356"/>
    </location>
    <ligand>
        <name>Mn(2+)</name>
        <dbReference type="ChEBI" id="CHEBI:29035"/>
        <label>2</label>
    </ligand>
</feature>
<dbReference type="RefSeq" id="WP_109216651.1">
    <property type="nucleotide sequence ID" value="NZ_JAQDGV010000004.1"/>
</dbReference>
<dbReference type="NCBIfam" id="TIGR01891">
    <property type="entry name" value="amidohydrolases"/>
    <property type="match status" value="1"/>
</dbReference>
<evidence type="ECO:0000313" key="4">
    <source>
        <dbReference type="Proteomes" id="UP000245288"/>
    </source>
</evidence>
<dbReference type="Pfam" id="PF07687">
    <property type="entry name" value="M20_dimer"/>
    <property type="match status" value="1"/>
</dbReference>
<dbReference type="SUPFAM" id="SSF55031">
    <property type="entry name" value="Bacterial exopeptidase dimerisation domain"/>
    <property type="match status" value="1"/>
</dbReference>
<comment type="caution">
    <text evidence="3">The sequence shown here is derived from an EMBL/GenBank/DDBJ whole genome shotgun (WGS) entry which is preliminary data.</text>
</comment>
<feature type="binding site" evidence="1">
    <location>
        <position position="138"/>
    </location>
    <ligand>
        <name>Mn(2+)</name>
        <dbReference type="ChEBI" id="CHEBI:29035"/>
        <label>2</label>
    </ligand>
</feature>
<dbReference type="EMBL" id="JRFU01000172">
    <property type="protein sequence ID" value="PWE85630.1"/>
    <property type="molecule type" value="Genomic_DNA"/>
</dbReference>
<dbReference type="InterPro" id="IPR017439">
    <property type="entry name" value="Amidohydrolase"/>
</dbReference>
<dbReference type="Pfam" id="PF01546">
    <property type="entry name" value="Peptidase_M20"/>
    <property type="match status" value="1"/>
</dbReference>
<dbReference type="GO" id="GO:0016787">
    <property type="term" value="F:hydrolase activity"/>
    <property type="evidence" value="ECO:0007669"/>
    <property type="project" value="InterPro"/>
</dbReference>
<dbReference type="PIRSF" id="PIRSF005962">
    <property type="entry name" value="Pept_M20D_amidohydro"/>
    <property type="match status" value="1"/>
</dbReference>
<feature type="binding site" evidence="1">
    <location>
        <position position="104"/>
    </location>
    <ligand>
        <name>Mn(2+)</name>
        <dbReference type="ChEBI" id="CHEBI:29035"/>
        <label>2</label>
    </ligand>
</feature>
<feature type="domain" description="Peptidase M20 dimerisation" evidence="2">
    <location>
        <begin position="183"/>
        <end position="281"/>
    </location>
</feature>
<dbReference type="Gene3D" id="3.40.630.10">
    <property type="entry name" value="Zn peptidases"/>
    <property type="match status" value="1"/>
</dbReference>
<dbReference type="InterPro" id="IPR002933">
    <property type="entry name" value="Peptidase_M20"/>
</dbReference>
<dbReference type="PANTHER" id="PTHR11014">
    <property type="entry name" value="PEPTIDASE M20 FAMILY MEMBER"/>
    <property type="match status" value="1"/>
</dbReference>
<dbReference type="InterPro" id="IPR011650">
    <property type="entry name" value="Peptidase_M20_dimer"/>
</dbReference>
<evidence type="ECO:0000256" key="1">
    <source>
        <dbReference type="PIRSR" id="PIRSR005962-1"/>
    </source>
</evidence>
<feature type="binding site" evidence="1">
    <location>
        <position position="162"/>
    </location>
    <ligand>
        <name>Mn(2+)</name>
        <dbReference type="ChEBI" id="CHEBI:29035"/>
        <label>2</label>
    </ligand>
</feature>